<organism evidence="7 8">
    <name type="scientific">Actinomadura bangladeshensis</name>
    <dbReference type="NCBI Taxonomy" id="453573"/>
    <lineage>
        <taxon>Bacteria</taxon>
        <taxon>Bacillati</taxon>
        <taxon>Actinomycetota</taxon>
        <taxon>Actinomycetes</taxon>
        <taxon>Streptosporangiales</taxon>
        <taxon>Thermomonosporaceae</taxon>
        <taxon>Actinomadura</taxon>
    </lineage>
</organism>
<dbReference type="Pfam" id="PF08546">
    <property type="entry name" value="ApbA_C"/>
    <property type="match status" value="1"/>
</dbReference>
<feature type="domain" description="Ketopantoate reductase N-terminal" evidence="5">
    <location>
        <begin position="20"/>
        <end position="156"/>
    </location>
</feature>
<sequence length="316" mass="33390">MHHVAPVSSDCASIPSPATVAVLGPGGIGGLLAALLSRAGHRVICLAGEETTAALRRDGVRVHSGQFGHFTAQVEADTALREPVDLCLVAVKHTALDAALDRVPAHHLDDGLVLPLLNGIEHIAALRDRFHAGRVVPAVIRVESTRTAPGVIEHGSPFTEIDLAGPQERLAGLAELLTSAGAQTRILPDENAVLWGKLAFLAPFALLTTRYRLPIGRIRTERGEELAALVEEITAVSRACGGQTDAAQILARYDAFPAESKSSMQRDAEAGRPLELDAIGGALLRAAERCAVQVPLTTRLVTELDALHSRADHSAR</sequence>
<protein>
    <recommendedName>
        <fullName evidence="4">2-dehydropantoate 2-reductase</fullName>
        <ecNumber evidence="4">1.1.1.169</ecNumber>
    </recommendedName>
    <alternativeName>
        <fullName evidence="4">Ketopantoate reductase</fullName>
    </alternativeName>
</protein>
<dbReference type="SUPFAM" id="SSF48179">
    <property type="entry name" value="6-phosphogluconate dehydrogenase C-terminal domain-like"/>
    <property type="match status" value="1"/>
</dbReference>
<dbReference type="InterPro" id="IPR013328">
    <property type="entry name" value="6PGD_dom2"/>
</dbReference>
<dbReference type="Proteomes" id="UP000475532">
    <property type="component" value="Unassembled WGS sequence"/>
</dbReference>
<dbReference type="Gene3D" id="1.10.1040.10">
    <property type="entry name" value="N-(1-d-carboxylethyl)-l-norvaline Dehydrogenase, domain 2"/>
    <property type="match status" value="1"/>
</dbReference>
<evidence type="ECO:0000256" key="2">
    <source>
        <dbReference type="ARBA" id="ARBA00022857"/>
    </source>
</evidence>
<dbReference type="PANTHER" id="PTHR21708">
    <property type="entry name" value="PROBABLE 2-DEHYDROPANTOATE 2-REDUCTASE"/>
    <property type="match status" value="1"/>
</dbReference>
<dbReference type="InterPro" id="IPR051402">
    <property type="entry name" value="KPR-Related"/>
</dbReference>
<reference evidence="7 8" key="1">
    <citation type="submission" date="2020-01" db="EMBL/GenBank/DDBJ databases">
        <title>Insect and environment-associated Actinomycetes.</title>
        <authorList>
            <person name="Currrie C."/>
            <person name="Chevrette M."/>
            <person name="Carlson C."/>
            <person name="Stubbendieck R."/>
            <person name="Wendt-Pienkowski E."/>
        </authorList>
    </citation>
    <scope>NUCLEOTIDE SEQUENCE [LARGE SCALE GENOMIC DNA]</scope>
    <source>
        <strain evidence="7 8">SID10258</strain>
    </source>
</reference>
<dbReference type="NCBIfam" id="TIGR00745">
    <property type="entry name" value="apbA_panE"/>
    <property type="match status" value="1"/>
</dbReference>
<dbReference type="InterPro" id="IPR003710">
    <property type="entry name" value="ApbA"/>
</dbReference>
<evidence type="ECO:0000256" key="1">
    <source>
        <dbReference type="ARBA" id="ARBA00007870"/>
    </source>
</evidence>
<dbReference type="InterPro" id="IPR008927">
    <property type="entry name" value="6-PGluconate_DH-like_C_sf"/>
</dbReference>
<dbReference type="Gene3D" id="3.40.50.720">
    <property type="entry name" value="NAD(P)-binding Rossmann-like Domain"/>
    <property type="match status" value="1"/>
</dbReference>
<evidence type="ECO:0000259" key="6">
    <source>
        <dbReference type="Pfam" id="PF08546"/>
    </source>
</evidence>
<dbReference type="AlphaFoldDB" id="A0A6L9QEA9"/>
<dbReference type="UniPathway" id="UPA00028">
    <property type="reaction ID" value="UER00004"/>
</dbReference>
<evidence type="ECO:0000256" key="3">
    <source>
        <dbReference type="ARBA" id="ARBA00023002"/>
    </source>
</evidence>
<dbReference type="Pfam" id="PF02558">
    <property type="entry name" value="ApbA"/>
    <property type="match status" value="1"/>
</dbReference>
<dbReference type="InterPro" id="IPR013752">
    <property type="entry name" value="KPA_reductase"/>
</dbReference>
<dbReference type="PANTHER" id="PTHR21708:SF26">
    <property type="entry name" value="2-DEHYDROPANTOATE 2-REDUCTASE"/>
    <property type="match status" value="1"/>
</dbReference>
<dbReference type="SUPFAM" id="SSF51735">
    <property type="entry name" value="NAD(P)-binding Rossmann-fold domains"/>
    <property type="match status" value="1"/>
</dbReference>
<comment type="catalytic activity">
    <reaction evidence="4">
        <text>(R)-pantoate + NADP(+) = 2-dehydropantoate + NADPH + H(+)</text>
        <dbReference type="Rhea" id="RHEA:16233"/>
        <dbReference type="ChEBI" id="CHEBI:11561"/>
        <dbReference type="ChEBI" id="CHEBI:15378"/>
        <dbReference type="ChEBI" id="CHEBI:15980"/>
        <dbReference type="ChEBI" id="CHEBI:57783"/>
        <dbReference type="ChEBI" id="CHEBI:58349"/>
        <dbReference type="EC" id="1.1.1.169"/>
    </reaction>
</comment>
<evidence type="ECO:0000256" key="4">
    <source>
        <dbReference type="RuleBase" id="RU362068"/>
    </source>
</evidence>
<dbReference type="GO" id="GO:0015940">
    <property type="term" value="P:pantothenate biosynthetic process"/>
    <property type="evidence" value="ECO:0007669"/>
    <property type="project" value="UniProtKB-UniPathway"/>
</dbReference>
<dbReference type="GO" id="GO:0008677">
    <property type="term" value="F:2-dehydropantoate 2-reductase activity"/>
    <property type="evidence" value="ECO:0007669"/>
    <property type="project" value="UniProtKB-EC"/>
</dbReference>
<comment type="caution">
    <text evidence="7">The sequence shown here is derived from an EMBL/GenBank/DDBJ whole genome shotgun (WGS) entry which is preliminary data.</text>
</comment>
<comment type="similarity">
    <text evidence="1 4">Belongs to the ketopantoate reductase family.</text>
</comment>
<comment type="pathway">
    <text evidence="4">Cofactor biosynthesis; (R)-pantothenate biosynthesis; (R)-pantoate from 3-methyl-2-oxobutanoate: step 2/2.</text>
</comment>
<keyword evidence="2 4" id="KW-0521">NADP</keyword>
<feature type="domain" description="Ketopantoate reductase C-terminal" evidence="6">
    <location>
        <begin position="193"/>
        <end position="306"/>
    </location>
</feature>
<dbReference type="EC" id="1.1.1.169" evidence="4"/>
<dbReference type="RefSeq" id="WP_163056541.1">
    <property type="nucleotide sequence ID" value="NZ_JAAGLI010000378.1"/>
</dbReference>
<accession>A0A6L9QEA9</accession>
<keyword evidence="4" id="KW-0566">Pantothenate biosynthesis</keyword>
<evidence type="ECO:0000313" key="8">
    <source>
        <dbReference type="Proteomes" id="UP000475532"/>
    </source>
</evidence>
<proteinExistence type="inferred from homology"/>
<dbReference type="GO" id="GO:0005737">
    <property type="term" value="C:cytoplasm"/>
    <property type="evidence" value="ECO:0007669"/>
    <property type="project" value="TreeGrafter"/>
</dbReference>
<dbReference type="InterPro" id="IPR013332">
    <property type="entry name" value="KPR_N"/>
</dbReference>
<comment type="function">
    <text evidence="4">Catalyzes the NADPH-dependent reduction of ketopantoate into pantoic acid.</text>
</comment>
<dbReference type="InterPro" id="IPR036291">
    <property type="entry name" value="NAD(P)-bd_dom_sf"/>
</dbReference>
<dbReference type="EMBL" id="JAAGLI010000378">
    <property type="protein sequence ID" value="NEA23827.1"/>
    <property type="molecule type" value="Genomic_DNA"/>
</dbReference>
<evidence type="ECO:0000259" key="5">
    <source>
        <dbReference type="Pfam" id="PF02558"/>
    </source>
</evidence>
<evidence type="ECO:0000313" key="7">
    <source>
        <dbReference type="EMBL" id="NEA23827.1"/>
    </source>
</evidence>
<name>A0A6L9QEA9_9ACTN</name>
<gene>
    <name evidence="7" type="ORF">G3I70_15195</name>
</gene>
<keyword evidence="3 4" id="KW-0560">Oxidoreductase</keyword>